<dbReference type="Pfam" id="PF08240">
    <property type="entry name" value="ADH_N"/>
    <property type="match status" value="1"/>
</dbReference>
<feature type="domain" description="Enoyl reductase (ER)" evidence="3">
    <location>
        <begin position="14"/>
        <end position="312"/>
    </location>
</feature>
<dbReference type="Proteomes" id="UP000222106">
    <property type="component" value="Unassembled WGS sequence"/>
</dbReference>
<dbReference type="SMART" id="SM00829">
    <property type="entry name" value="PKS_ER"/>
    <property type="match status" value="1"/>
</dbReference>
<dbReference type="RefSeq" id="WP_245862673.1">
    <property type="nucleotide sequence ID" value="NZ_PDJI01000004.1"/>
</dbReference>
<dbReference type="SUPFAM" id="SSF50129">
    <property type="entry name" value="GroES-like"/>
    <property type="match status" value="1"/>
</dbReference>
<sequence>MTVAEGPIRAAVIRAFDGPAAVELTELDTPGIGPDDVLVQTAAAGVNPVDWKILYGGMRGAVPHHLPLVPGWDIAGTVVAAGPAIEGLAPGDRVAAYARKDHIQAGTFAERVSVPERAWAKVPDGVPLDVAGCVPLAGMTADMLLDAARVSRGDTVLVHAAAGGVGSFAVQLARLRGARVLGTASSRNHEYLAGLGAVPVEYGEELVRNVRREAPDGVDAVIDLVGGDALDASADVLADGARVASVVDPGVRERFGGRYVYVRPDRARLTRLLAHVAHGELRVEIAERFPLDRARDALLTSERGHVRGKLVVTV</sequence>
<evidence type="ECO:0000256" key="1">
    <source>
        <dbReference type="ARBA" id="ARBA00022857"/>
    </source>
</evidence>
<dbReference type="GO" id="GO:0008270">
    <property type="term" value="F:zinc ion binding"/>
    <property type="evidence" value="ECO:0007669"/>
    <property type="project" value="InterPro"/>
</dbReference>
<dbReference type="CDD" id="cd05289">
    <property type="entry name" value="MDR_like_2"/>
    <property type="match status" value="1"/>
</dbReference>
<keyword evidence="2" id="KW-0560">Oxidoreductase</keyword>
<dbReference type="Gene3D" id="3.90.180.10">
    <property type="entry name" value="Medium-chain alcohol dehydrogenases, catalytic domain"/>
    <property type="match status" value="1"/>
</dbReference>
<gene>
    <name evidence="4" type="ORF">ATJ97_3460</name>
</gene>
<evidence type="ECO:0000256" key="2">
    <source>
        <dbReference type="ARBA" id="ARBA00023002"/>
    </source>
</evidence>
<dbReference type="InterPro" id="IPR013154">
    <property type="entry name" value="ADH-like_N"/>
</dbReference>
<protein>
    <submittedName>
        <fullName evidence="4">NADPH:quinone reductase-like Zn-dependent oxidoreductase</fullName>
    </submittedName>
</protein>
<dbReference type="GO" id="GO:0070402">
    <property type="term" value="F:NADPH binding"/>
    <property type="evidence" value="ECO:0007669"/>
    <property type="project" value="TreeGrafter"/>
</dbReference>
<name>A0A2A9EPU2_9MICO</name>
<evidence type="ECO:0000313" key="5">
    <source>
        <dbReference type="Proteomes" id="UP000222106"/>
    </source>
</evidence>
<organism evidence="4 5">
    <name type="scientific">Georgenia soli</name>
    <dbReference type="NCBI Taxonomy" id="638953"/>
    <lineage>
        <taxon>Bacteria</taxon>
        <taxon>Bacillati</taxon>
        <taxon>Actinomycetota</taxon>
        <taxon>Actinomycetes</taxon>
        <taxon>Micrococcales</taxon>
        <taxon>Bogoriellaceae</taxon>
        <taxon>Georgenia</taxon>
    </lineage>
</organism>
<dbReference type="Pfam" id="PF13602">
    <property type="entry name" value="ADH_zinc_N_2"/>
    <property type="match status" value="1"/>
</dbReference>
<dbReference type="SUPFAM" id="SSF51735">
    <property type="entry name" value="NAD(P)-binding Rossmann-fold domains"/>
    <property type="match status" value="1"/>
</dbReference>
<accession>A0A2A9EPU2</accession>
<dbReference type="AlphaFoldDB" id="A0A2A9EPU2"/>
<dbReference type="GO" id="GO:0016651">
    <property type="term" value="F:oxidoreductase activity, acting on NAD(P)H"/>
    <property type="evidence" value="ECO:0007669"/>
    <property type="project" value="TreeGrafter"/>
</dbReference>
<dbReference type="InterPro" id="IPR036291">
    <property type="entry name" value="NAD(P)-bd_dom_sf"/>
</dbReference>
<dbReference type="InterPro" id="IPR020843">
    <property type="entry name" value="ER"/>
</dbReference>
<dbReference type="EMBL" id="PDJI01000004">
    <property type="protein sequence ID" value="PFG40918.1"/>
    <property type="molecule type" value="Genomic_DNA"/>
</dbReference>
<proteinExistence type="predicted"/>
<dbReference type="InterPro" id="IPR011032">
    <property type="entry name" value="GroES-like_sf"/>
</dbReference>
<dbReference type="PROSITE" id="PS01162">
    <property type="entry name" value="QOR_ZETA_CRYSTAL"/>
    <property type="match status" value="1"/>
</dbReference>
<evidence type="ECO:0000313" key="4">
    <source>
        <dbReference type="EMBL" id="PFG40918.1"/>
    </source>
</evidence>
<dbReference type="Gene3D" id="3.40.50.720">
    <property type="entry name" value="NAD(P)-binding Rossmann-like Domain"/>
    <property type="match status" value="1"/>
</dbReference>
<keyword evidence="1" id="KW-0521">NADP</keyword>
<keyword evidence="5" id="KW-1185">Reference proteome</keyword>
<comment type="caution">
    <text evidence="4">The sequence shown here is derived from an EMBL/GenBank/DDBJ whole genome shotgun (WGS) entry which is preliminary data.</text>
</comment>
<dbReference type="InterPro" id="IPR002364">
    <property type="entry name" value="Quin_OxRdtase/zeta-crystal_CS"/>
</dbReference>
<dbReference type="PANTHER" id="PTHR48106">
    <property type="entry name" value="QUINONE OXIDOREDUCTASE PIG3-RELATED"/>
    <property type="match status" value="1"/>
</dbReference>
<evidence type="ECO:0000259" key="3">
    <source>
        <dbReference type="SMART" id="SM00829"/>
    </source>
</evidence>
<reference evidence="4 5" key="1">
    <citation type="submission" date="2017-10" db="EMBL/GenBank/DDBJ databases">
        <title>Sequencing the genomes of 1000 actinobacteria strains.</title>
        <authorList>
            <person name="Klenk H.-P."/>
        </authorList>
    </citation>
    <scope>NUCLEOTIDE SEQUENCE [LARGE SCALE GENOMIC DNA]</scope>
    <source>
        <strain evidence="4 5">DSM 21838</strain>
    </source>
</reference>